<evidence type="ECO:0000313" key="2">
    <source>
        <dbReference type="Proteomes" id="UP000053424"/>
    </source>
</evidence>
<sequence length="571" mass="65005">MHWVNNVSLPPMPPLLLSSEETWQWLRRSGPPAEDELPRIADALQFHEAHLHHLKAEIDARLDPAPGIADVGKCCGLSLPRWLVKRRKRTDPALITLDDLRKTQKNALAEIKSLRSLLAPIRRLPPELLTEIFMHCLPRQRFIRPAPDQAPLLLAQICAAWRLASISIPSLWTSLELHGFETDTMEDDPPPEEDTQRINNLMHTWFSRTEDCPLSLSVLDDSLLLPSVSKKLDDFAGRWQHLSLLVSEHTHRCLDPSYEYSSLESFKLHTVEGLDEVLVHDLSGTMFNAPKLTRFIWENVVPQFTPLEMIWENLTYLTLSTPMTIQQCLEILPSCSVSLPELKSLVLCSSEDIYPVLNALTLPNLREFVLNIWSWPHTSILDMFHRSRCPLESLNLYHPPLSEVQLLECLERVHTTLIELTLQSSADDGLPITDAVLERLTNTGVGEVLCPKLQVIAMYQCIRCTEGRFADMVRSRLLPSLPRASPIAEDAPRPSVDTLKVVEMYEEEVMALGLLPLRNLGLVFKMYSLEDGSSIELNQEDVERLRELKEHGLVLKVYSPVTGHYGEEDYY</sequence>
<dbReference type="OrthoDB" id="3139399at2759"/>
<reference evidence="1 2" key="1">
    <citation type="submission" date="2014-04" db="EMBL/GenBank/DDBJ databases">
        <authorList>
            <consortium name="DOE Joint Genome Institute"/>
            <person name="Kuo A."/>
            <person name="Gay G."/>
            <person name="Dore J."/>
            <person name="Kohler A."/>
            <person name="Nagy L.G."/>
            <person name="Floudas D."/>
            <person name="Copeland A."/>
            <person name="Barry K.W."/>
            <person name="Cichocki N."/>
            <person name="Veneault-Fourrey C."/>
            <person name="LaButti K."/>
            <person name="Lindquist E.A."/>
            <person name="Lipzen A."/>
            <person name="Lundell T."/>
            <person name="Morin E."/>
            <person name="Murat C."/>
            <person name="Sun H."/>
            <person name="Tunlid A."/>
            <person name="Henrissat B."/>
            <person name="Grigoriev I.V."/>
            <person name="Hibbett D.S."/>
            <person name="Martin F."/>
            <person name="Nordberg H.P."/>
            <person name="Cantor M.N."/>
            <person name="Hua S.X."/>
        </authorList>
    </citation>
    <scope>NUCLEOTIDE SEQUENCE [LARGE SCALE GENOMIC DNA]</scope>
    <source>
        <strain evidence="2">h7</strain>
    </source>
</reference>
<evidence type="ECO:0008006" key="3">
    <source>
        <dbReference type="Google" id="ProtNLM"/>
    </source>
</evidence>
<dbReference type="HOGENOM" id="CLU_018544_12_4_1"/>
<keyword evidence="2" id="KW-1185">Reference proteome</keyword>
<evidence type="ECO:0000313" key="1">
    <source>
        <dbReference type="EMBL" id="KIM39885.1"/>
    </source>
</evidence>
<dbReference type="EMBL" id="KN831784">
    <property type="protein sequence ID" value="KIM39885.1"/>
    <property type="molecule type" value="Genomic_DNA"/>
</dbReference>
<gene>
    <name evidence="1" type="ORF">M413DRAFT_446806</name>
</gene>
<name>A0A0C3BT78_HEBCY</name>
<reference evidence="2" key="2">
    <citation type="submission" date="2015-01" db="EMBL/GenBank/DDBJ databases">
        <title>Evolutionary Origins and Diversification of the Mycorrhizal Mutualists.</title>
        <authorList>
            <consortium name="DOE Joint Genome Institute"/>
            <consortium name="Mycorrhizal Genomics Consortium"/>
            <person name="Kohler A."/>
            <person name="Kuo A."/>
            <person name="Nagy L.G."/>
            <person name="Floudas D."/>
            <person name="Copeland A."/>
            <person name="Barry K.W."/>
            <person name="Cichocki N."/>
            <person name="Veneault-Fourrey C."/>
            <person name="LaButti K."/>
            <person name="Lindquist E.A."/>
            <person name="Lipzen A."/>
            <person name="Lundell T."/>
            <person name="Morin E."/>
            <person name="Murat C."/>
            <person name="Riley R."/>
            <person name="Ohm R."/>
            <person name="Sun H."/>
            <person name="Tunlid A."/>
            <person name="Henrissat B."/>
            <person name="Grigoriev I.V."/>
            <person name="Hibbett D.S."/>
            <person name="Martin F."/>
        </authorList>
    </citation>
    <scope>NUCLEOTIDE SEQUENCE [LARGE SCALE GENOMIC DNA]</scope>
    <source>
        <strain evidence="2">h7</strain>
    </source>
</reference>
<dbReference type="Proteomes" id="UP000053424">
    <property type="component" value="Unassembled WGS sequence"/>
</dbReference>
<dbReference type="AlphaFoldDB" id="A0A0C3BT78"/>
<protein>
    <recommendedName>
        <fullName evidence="3">F-box domain-containing protein</fullName>
    </recommendedName>
</protein>
<dbReference type="STRING" id="686832.A0A0C3BT78"/>
<accession>A0A0C3BT78</accession>
<organism evidence="1 2">
    <name type="scientific">Hebeloma cylindrosporum</name>
    <dbReference type="NCBI Taxonomy" id="76867"/>
    <lineage>
        <taxon>Eukaryota</taxon>
        <taxon>Fungi</taxon>
        <taxon>Dikarya</taxon>
        <taxon>Basidiomycota</taxon>
        <taxon>Agaricomycotina</taxon>
        <taxon>Agaricomycetes</taxon>
        <taxon>Agaricomycetidae</taxon>
        <taxon>Agaricales</taxon>
        <taxon>Agaricineae</taxon>
        <taxon>Hymenogastraceae</taxon>
        <taxon>Hebeloma</taxon>
    </lineage>
</organism>
<dbReference type="SUPFAM" id="SSF52047">
    <property type="entry name" value="RNI-like"/>
    <property type="match status" value="1"/>
</dbReference>
<proteinExistence type="predicted"/>